<organism evidence="1 2">
    <name type="scientific">Biomphalaria glabrata</name>
    <name type="common">Bloodfluke planorb</name>
    <name type="synonym">Freshwater snail</name>
    <dbReference type="NCBI Taxonomy" id="6526"/>
    <lineage>
        <taxon>Eukaryota</taxon>
        <taxon>Metazoa</taxon>
        <taxon>Spiralia</taxon>
        <taxon>Lophotrochozoa</taxon>
        <taxon>Mollusca</taxon>
        <taxon>Gastropoda</taxon>
        <taxon>Heterobranchia</taxon>
        <taxon>Euthyneura</taxon>
        <taxon>Panpulmonata</taxon>
        <taxon>Hygrophila</taxon>
        <taxon>Lymnaeoidea</taxon>
        <taxon>Planorbidae</taxon>
        <taxon>Biomphalaria</taxon>
    </lineage>
</organism>
<gene>
    <name evidence="2" type="primary">LOC129922446</name>
</gene>
<evidence type="ECO:0000313" key="1">
    <source>
        <dbReference type="Proteomes" id="UP001165740"/>
    </source>
</evidence>
<dbReference type="Proteomes" id="UP001165740">
    <property type="component" value="Chromosome 13"/>
</dbReference>
<reference evidence="2" key="1">
    <citation type="submission" date="2025-08" db="UniProtKB">
        <authorList>
            <consortium name="RefSeq"/>
        </authorList>
    </citation>
    <scope>IDENTIFICATION</scope>
</reference>
<sequence length="292" mass="33096">MKALLAIIVLDSVAVLFIISELVFDLKPDVLIPGLTPQLVVNCSLTNNEHAELDYFSLSLYRYNDTKKEYDLLLLMDTKTLNVTHIVKHKDVHISSGNMFSTLIKENPTESDAQVYKCVVVGEGFIILEKKLVKNNPIIKLTPIKQEFEELVMNVEPQVVIFGFTSQLVVNCSITINTVLERVYSSISLYRFNVTQKEFDLLLTMDTKTMNVKQTVEHKDVHISSGNLFASLIKENPTDLDAQVYKCIVGGEGFIILEKKVAKHHPAIILNKTQHRNKGTKEILVINFYEIN</sequence>
<accession>A0A9W2YP36</accession>
<dbReference type="RefSeq" id="XP_055864463.1">
    <property type="nucleotide sequence ID" value="XM_056008488.1"/>
</dbReference>
<dbReference type="GeneID" id="129922446"/>
<dbReference type="AlphaFoldDB" id="A0A9W2YP36"/>
<evidence type="ECO:0000313" key="2">
    <source>
        <dbReference type="RefSeq" id="XP_055864463.1"/>
    </source>
</evidence>
<keyword evidence="1" id="KW-1185">Reference proteome</keyword>
<name>A0A9W2YP36_BIOGL</name>
<protein>
    <submittedName>
        <fullName evidence="2">Uncharacterized protein LOC129922446</fullName>
    </submittedName>
</protein>
<proteinExistence type="predicted"/>